<proteinExistence type="predicted"/>
<evidence type="ECO:0000256" key="1">
    <source>
        <dbReference type="SAM" id="MobiDB-lite"/>
    </source>
</evidence>
<reference evidence="4" key="1">
    <citation type="submission" date="2010-07" db="EMBL/GenBank/DDBJ databases">
        <title>The genome sequence of Gaeumannomyces graminis var. tritici strain R3-111a-1.</title>
        <authorList>
            <consortium name="The Broad Institute Genome Sequencing Platform"/>
            <person name="Ma L.-J."/>
            <person name="Dead R."/>
            <person name="Young S."/>
            <person name="Zeng Q."/>
            <person name="Koehrsen M."/>
            <person name="Alvarado L."/>
            <person name="Berlin A."/>
            <person name="Chapman S.B."/>
            <person name="Chen Z."/>
            <person name="Freedman E."/>
            <person name="Gellesch M."/>
            <person name="Goldberg J."/>
            <person name="Griggs A."/>
            <person name="Gujja S."/>
            <person name="Heilman E.R."/>
            <person name="Heiman D."/>
            <person name="Hepburn T."/>
            <person name="Howarth C."/>
            <person name="Jen D."/>
            <person name="Larson L."/>
            <person name="Mehta T."/>
            <person name="Neiman D."/>
            <person name="Pearson M."/>
            <person name="Roberts A."/>
            <person name="Saif S."/>
            <person name="Shea T."/>
            <person name="Shenoy N."/>
            <person name="Sisk P."/>
            <person name="Stolte C."/>
            <person name="Sykes S."/>
            <person name="Walk T."/>
            <person name="White J."/>
            <person name="Yandava C."/>
            <person name="Haas B."/>
            <person name="Nusbaum C."/>
            <person name="Birren B."/>
        </authorList>
    </citation>
    <scope>NUCLEOTIDE SEQUENCE [LARGE SCALE GENOMIC DNA]</scope>
    <source>
        <strain evidence="4">R3-111a-1</strain>
    </source>
</reference>
<accession>J3NUA7</accession>
<dbReference type="GeneID" id="20345319"/>
<keyword evidence="4" id="KW-1185">Reference proteome</keyword>
<evidence type="ECO:0000313" key="4">
    <source>
        <dbReference type="Proteomes" id="UP000006039"/>
    </source>
</evidence>
<dbReference type="HOGENOM" id="CLU_994151_0_0_1"/>
<dbReference type="Proteomes" id="UP000006039">
    <property type="component" value="Unassembled WGS sequence"/>
</dbReference>
<sequence length="280" mass="30168">MSASDASNPTWESGTYTCQVTDPEADKICIFMACPDSPDMSPNAMFGLYITGSEPPAGVVFWAIKDANASASTNLTYQILNIGEMSRVCPRSLYLELGPVGHSIDHIDRCARRAALDQAHRDWIVTAVNSLYLDGLVAAPISRTMIDGMIEVAAQDAAWTQREAARSASLTRRQQQQEVCWGLAAAGTTISATAASGSANGGEWQYSSHTSVGNGARRRPNVRWVTRCSRPRTSPDGHPSTRGASDYDVRLHMERLDKSSGGPLSGLGMCLTGALERLWT</sequence>
<reference evidence="2" key="3">
    <citation type="submission" date="2010-09" db="EMBL/GenBank/DDBJ databases">
        <title>Annotation of Gaeumannomyces graminis var. tritici R3-111a-1.</title>
        <authorList>
            <consortium name="The Broad Institute Genome Sequencing Platform"/>
            <person name="Ma L.-J."/>
            <person name="Dead R."/>
            <person name="Young S.K."/>
            <person name="Zeng Q."/>
            <person name="Gargeya S."/>
            <person name="Fitzgerald M."/>
            <person name="Haas B."/>
            <person name="Abouelleil A."/>
            <person name="Alvarado L."/>
            <person name="Arachchi H.M."/>
            <person name="Berlin A."/>
            <person name="Brown A."/>
            <person name="Chapman S.B."/>
            <person name="Chen Z."/>
            <person name="Dunbar C."/>
            <person name="Freedman E."/>
            <person name="Gearin G."/>
            <person name="Gellesch M."/>
            <person name="Goldberg J."/>
            <person name="Griggs A."/>
            <person name="Gujja S."/>
            <person name="Heiman D."/>
            <person name="Howarth C."/>
            <person name="Larson L."/>
            <person name="Lui A."/>
            <person name="MacDonald P.J.P."/>
            <person name="Mehta T."/>
            <person name="Montmayeur A."/>
            <person name="Murphy C."/>
            <person name="Neiman D."/>
            <person name="Pearson M."/>
            <person name="Priest M."/>
            <person name="Roberts A."/>
            <person name="Saif S."/>
            <person name="Shea T."/>
            <person name="Shenoy N."/>
            <person name="Sisk P."/>
            <person name="Stolte C."/>
            <person name="Sykes S."/>
            <person name="Yandava C."/>
            <person name="Wortman J."/>
            <person name="Nusbaum C."/>
            <person name="Birren B."/>
        </authorList>
    </citation>
    <scope>NUCLEOTIDE SEQUENCE</scope>
    <source>
        <strain evidence="2">R3-111a-1</strain>
    </source>
</reference>
<dbReference type="EnsemblFungi" id="EJT79778">
    <property type="protein sequence ID" value="EJT79778"/>
    <property type="gene ID" value="GGTG_04861"/>
</dbReference>
<gene>
    <name evidence="3" type="primary">20345319</name>
    <name evidence="2" type="ORF">GGTG_04861</name>
</gene>
<name>J3NUA7_GAET3</name>
<organism evidence="2">
    <name type="scientific">Gaeumannomyces tritici (strain R3-111a-1)</name>
    <name type="common">Wheat and barley take-all root rot fungus</name>
    <name type="synonym">Gaeumannomyces graminis var. tritici</name>
    <dbReference type="NCBI Taxonomy" id="644352"/>
    <lineage>
        <taxon>Eukaryota</taxon>
        <taxon>Fungi</taxon>
        <taxon>Dikarya</taxon>
        <taxon>Ascomycota</taxon>
        <taxon>Pezizomycotina</taxon>
        <taxon>Sordariomycetes</taxon>
        <taxon>Sordariomycetidae</taxon>
        <taxon>Magnaporthales</taxon>
        <taxon>Magnaporthaceae</taxon>
        <taxon>Gaeumannomyces</taxon>
    </lineage>
</organism>
<evidence type="ECO:0000313" key="3">
    <source>
        <dbReference type="EnsemblFungi" id="EJT79778"/>
    </source>
</evidence>
<reference evidence="2" key="2">
    <citation type="submission" date="2010-07" db="EMBL/GenBank/DDBJ databases">
        <authorList>
            <consortium name="The Broad Institute Genome Sequencing Platform"/>
            <consortium name="Broad Institute Genome Sequencing Center for Infectious Disease"/>
            <person name="Ma L.-J."/>
            <person name="Dead R."/>
            <person name="Young S."/>
            <person name="Zeng Q."/>
            <person name="Koehrsen M."/>
            <person name="Alvarado L."/>
            <person name="Berlin A."/>
            <person name="Chapman S.B."/>
            <person name="Chen Z."/>
            <person name="Freedman E."/>
            <person name="Gellesch M."/>
            <person name="Goldberg J."/>
            <person name="Griggs A."/>
            <person name="Gujja S."/>
            <person name="Heilman E.R."/>
            <person name="Heiman D."/>
            <person name="Hepburn T."/>
            <person name="Howarth C."/>
            <person name="Jen D."/>
            <person name="Larson L."/>
            <person name="Mehta T."/>
            <person name="Neiman D."/>
            <person name="Pearson M."/>
            <person name="Roberts A."/>
            <person name="Saif S."/>
            <person name="Shea T."/>
            <person name="Shenoy N."/>
            <person name="Sisk P."/>
            <person name="Stolte C."/>
            <person name="Sykes S."/>
            <person name="Walk T."/>
            <person name="White J."/>
            <person name="Yandava C."/>
            <person name="Haas B."/>
            <person name="Nusbaum C."/>
            <person name="Birren B."/>
        </authorList>
    </citation>
    <scope>NUCLEOTIDE SEQUENCE</scope>
    <source>
        <strain evidence="2">R3-111a-1</strain>
    </source>
</reference>
<protein>
    <submittedName>
        <fullName evidence="2 3">Uncharacterized protein</fullName>
    </submittedName>
</protein>
<dbReference type="AlphaFoldDB" id="J3NUA7"/>
<reference evidence="3" key="5">
    <citation type="submission" date="2018-04" db="UniProtKB">
        <authorList>
            <consortium name="EnsemblFungi"/>
        </authorList>
    </citation>
    <scope>IDENTIFICATION</scope>
    <source>
        <strain evidence="3">R3-111a-1</strain>
    </source>
</reference>
<feature type="region of interest" description="Disordered" evidence="1">
    <location>
        <begin position="198"/>
        <end position="248"/>
    </location>
</feature>
<reference evidence="3" key="4">
    <citation type="journal article" date="2015" name="G3 (Bethesda)">
        <title>Genome sequences of three phytopathogenic species of the Magnaporthaceae family of fungi.</title>
        <authorList>
            <person name="Okagaki L.H."/>
            <person name="Nunes C.C."/>
            <person name="Sailsbery J."/>
            <person name="Clay B."/>
            <person name="Brown D."/>
            <person name="John T."/>
            <person name="Oh Y."/>
            <person name="Young N."/>
            <person name="Fitzgerald M."/>
            <person name="Haas B.J."/>
            <person name="Zeng Q."/>
            <person name="Young S."/>
            <person name="Adiconis X."/>
            <person name="Fan L."/>
            <person name="Levin J.Z."/>
            <person name="Mitchell T.K."/>
            <person name="Okubara P.A."/>
            <person name="Farman M.L."/>
            <person name="Kohn L.M."/>
            <person name="Birren B."/>
            <person name="Ma L.-J."/>
            <person name="Dean R.A."/>
        </authorList>
    </citation>
    <scope>NUCLEOTIDE SEQUENCE</scope>
    <source>
        <strain evidence="3">R3-111a-1</strain>
    </source>
</reference>
<evidence type="ECO:0000313" key="2">
    <source>
        <dbReference type="EMBL" id="EJT79778.1"/>
    </source>
</evidence>
<dbReference type="EMBL" id="GL385396">
    <property type="protein sequence ID" value="EJT79778.1"/>
    <property type="molecule type" value="Genomic_DNA"/>
</dbReference>
<dbReference type="VEuPathDB" id="FungiDB:GGTG_04861"/>
<dbReference type="RefSeq" id="XP_009220923.1">
    <property type="nucleotide sequence ID" value="XM_009222659.1"/>
</dbReference>